<comment type="caution">
    <text evidence="1">The sequence shown here is derived from an EMBL/GenBank/DDBJ whole genome shotgun (WGS) entry which is preliminary data.</text>
</comment>
<reference evidence="1 2" key="1">
    <citation type="submission" date="2015-06" db="EMBL/GenBank/DDBJ databases">
        <title>The Genome Sequence of Enterococcus faecium 131EA1.</title>
        <authorList>
            <consortium name="The Broad Institute Genomics Platform"/>
            <consortium name="The Broad Institute Genome Sequencing Center for Infectious Disease"/>
            <person name="Earl A.M."/>
            <person name="Van Tyne D."/>
            <person name="Lebreton F."/>
            <person name="Saavedra J.T."/>
            <person name="Gilmore M.S."/>
            <person name="Manson Mcguire A."/>
            <person name="Clock S."/>
            <person name="Crupain M."/>
            <person name="Rangan U."/>
            <person name="Young S."/>
            <person name="Abouelleil A."/>
            <person name="Cao P."/>
            <person name="Chapman S.B."/>
            <person name="Griggs A."/>
            <person name="Priest M."/>
            <person name="Shea T."/>
            <person name="Wortman J."/>
            <person name="Nusbaum C."/>
            <person name="Birren B."/>
        </authorList>
    </citation>
    <scope>NUCLEOTIDE SEQUENCE [LARGE SCALE GENOMIC DNA]</scope>
    <source>
        <strain evidence="1 2">131EA1</strain>
    </source>
</reference>
<sequence>MENNQKTVKELLEEYKERHGVRTCPKASKEEQETLISFDPITQEWSIYTTVPTTISKIVRENLITEIMEVYYTTKTGKTVSSLEGTLLKAPTLFSTTPRKKGAE</sequence>
<dbReference type="RefSeq" id="WP_113809332.1">
    <property type="nucleotide sequence ID" value="NZ_KZ846102.1"/>
</dbReference>
<dbReference type="AlphaFoldDB" id="A0A3F3NIN2"/>
<evidence type="ECO:0000313" key="1">
    <source>
        <dbReference type="EMBL" id="RBS25086.1"/>
    </source>
</evidence>
<protein>
    <submittedName>
        <fullName evidence="1">Uncharacterized protein</fullName>
    </submittedName>
</protein>
<organism evidence="1 2">
    <name type="scientific">Enterococcus faecium</name>
    <name type="common">Streptococcus faecium</name>
    <dbReference type="NCBI Taxonomy" id="1352"/>
    <lineage>
        <taxon>Bacteria</taxon>
        <taxon>Bacillati</taxon>
        <taxon>Bacillota</taxon>
        <taxon>Bacilli</taxon>
        <taxon>Lactobacillales</taxon>
        <taxon>Enterococcaceae</taxon>
        <taxon>Enterococcus</taxon>
    </lineage>
</organism>
<proteinExistence type="predicted"/>
<dbReference type="EMBL" id="LEQJ01000027">
    <property type="protein sequence ID" value="RBS25086.1"/>
    <property type="molecule type" value="Genomic_DNA"/>
</dbReference>
<name>A0A3F3NIN2_ENTFC</name>
<accession>A0A3F3NIN2</accession>
<gene>
    <name evidence="1" type="ORF">EB12_02946</name>
</gene>
<evidence type="ECO:0000313" key="2">
    <source>
        <dbReference type="Proteomes" id="UP000253144"/>
    </source>
</evidence>
<dbReference type="Proteomes" id="UP000253144">
    <property type="component" value="Unassembled WGS sequence"/>
</dbReference>